<dbReference type="AlphaFoldDB" id="A0A2I2ACM6"/>
<evidence type="ECO:0000313" key="1">
    <source>
        <dbReference type="EMBL" id="PLA77141.1"/>
    </source>
</evidence>
<proteinExistence type="predicted"/>
<name>A0A2I2ACM6_9LACO</name>
<sequence length="519" mass="59264">MIRMKVLQIGKHNWAEQYEIDESVEWDYCSANQVVATVTAYIAETIKEKGRLETYDCLLLTDANFSLFALDKLAQIIDPYRVIYDRTLELSPELQTFLGYKCAWKLDVTKPAELIRQITYYFFPGQSGIRTTPLQINISPNYFGPVNYRGSSQLDLEIDYGNTYQPLLSWGNSFRMDPLKDLEFWLEFQKDATCDLQLVLEDVGYSAHYNGSRRYVVTGDELAKPNLIYGHKHASNLMITLYAKGKGKLTIGLLHTRWSRGPFGNYFLGGKRTVDPKREEIYSFFSPGNLKPPLCVYFSGYRSLEGFEGYFMMRSLKHPFLLITDPRLEGGAFYIGTKEYEQQVKAAIEAALKRLNFTNEQLILSGMSMGTFGALYYGAQLSPHAIILNKPLIHLGQMAAKIQTARPYVFGTSLDLLLKLTARNDVAGADSLDQRIWAAFSKGNFEKTTFAIAYMENDDYDLTAFNVIMELLASRKSQAKLISQGFLGRHNDDFIENAKWFMNQYKRILAEDFTRGAKQ</sequence>
<dbReference type="NCBIfam" id="TIGR03712">
    <property type="entry name" value="acc_sec_asp2"/>
    <property type="match status" value="1"/>
</dbReference>
<dbReference type="InterPro" id="IPR022267">
    <property type="entry name" value="Asp2"/>
</dbReference>
<dbReference type="Proteomes" id="UP000234579">
    <property type="component" value="Unassembled WGS sequence"/>
</dbReference>
<comment type="caution">
    <text evidence="1">The sequence shown here is derived from an EMBL/GenBank/DDBJ whole genome shotgun (WGS) entry which is preliminary data.</text>
</comment>
<dbReference type="EMBL" id="PKGI01000011">
    <property type="protein sequence ID" value="PLA77141.1"/>
    <property type="molecule type" value="Genomic_DNA"/>
</dbReference>
<protein>
    <submittedName>
        <fullName evidence="1">Accessory Sec system protein Asp2</fullName>
    </submittedName>
</protein>
<dbReference type="SUPFAM" id="SSF53474">
    <property type="entry name" value="alpha/beta-Hydrolases"/>
    <property type="match status" value="1"/>
</dbReference>
<gene>
    <name evidence="1" type="primary">asp2</name>
    <name evidence="1" type="ORF">CYR79_02375</name>
</gene>
<dbReference type="GO" id="GO:0015031">
    <property type="term" value="P:protein transport"/>
    <property type="evidence" value="ECO:0007669"/>
    <property type="project" value="InterPro"/>
</dbReference>
<evidence type="ECO:0000313" key="2">
    <source>
        <dbReference type="Proteomes" id="UP000234579"/>
    </source>
</evidence>
<reference evidence="2" key="1">
    <citation type="submission" date="2017-12" db="EMBL/GenBank/DDBJ databases">
        <authorList>
            <person name="Christensen H."/>
        </authorList>
    </citation>
    <scope>NUCLEOTIDE SEQUENCE [LARGE SCALE GENOMIC DNA]</scope>
    <source>
        <strain evidence="2">268A</strain>
    </source>
</reference>
<dbReference type="Pfam" id="PF16929">
    <property type="entry name" value="Asp2"/>
    <property type="match status" value="1"/>
</dbReference>
<accession>A0A2I2ACM6</accession>
<dbReference type="InterPro" id="IPR029058">
    <property type="entry name" value="AB_hydrolase_fold"/>
</dbReference>
<organism evidence="1 2">
    <name type="scientific">Ligilactobacillus agilis</name>
    <dbReference type="NCBI Taxonomy" id="1601"/>
    <lineage>
        <taxon>Bacteria</taxon>
        <taxon>Bacillati</taxon>
        <taxon>Bacillota</taxon>
        <taxon>Bacilli</taxon>
        <taxon>Lactobacillales</taxon>
        <taxon>Lactobacillaceae</taxon>
        <taxon>Ligilactobacillus</taxon>
    </lineage>
</organism>